<feature type="compositionally biased region" description="Polar residues" evidence="1">
    <location>
        <begin position="103"/>
        <end position="129"/>
    </location>
</feature>
<keyword evidence="3" id="KW-1185">Reference proteome</keyword>
<dbReference type="Proteomes" id="UP000245207">
    <property type="component" value="Unassembled WGS sequence"/>
</dbReference>
<dbReference type="EMBL" id="PKPP01000691">
    <property type="protein sequence ID" value="PWA89750.1"/>
    <property type="molecule type" value="Genomic_DNA"/>
</dbReference>
<feature type="compositionally biased region" description="Basic and acidic residues" evidence="1">
    <location>
        <begin position="295"/>
        <end position="304"/>
    </location>
</feature>
<organism evidence="2 3">
    <name type="scientific">Artemisia annua</name>
    <name type="common">Sweet wormwood</name>
    <dbReference type="NCBI Taxonomy" id="35608"/>
    <lineage>
        <taxon>Eukaryota</taxon>
        <taxon>Viridiplantae</taxon>
        <taxon>Streptophyta</taxon>
        <taxon>Embryophyta</taxon>
        <taxon>Tracheophyta</taxon>
        <taxon>Spermatophyta</taxon>
        <taxon>Magnoliopsida</taxon>
        <taxon>eudicotyledons</taxon>
        <taxon>Gunneridae</taxon>
        <taxon>Pentapetalae</taxon>
        <taxon>asterids</taxon>
        <taxon>campanulids</taxon>
        <taxon>Asterales</taxon>
        <taxon>Asteraceae</taxon>
        <taxon>Asteroideae</taxon>
        <taxon>Anthemideae</taxon>
        <taxon>Artemisiinae</taxon>
        <taxon>Artemisia</taxon>
    </lineage>
</organism>
<feature type="compositionally biased region" description="Polar residues" evidence="1">
    <location>
        <begin position="285"/>
        <end position="294"/>
    </location>
</feature>
<feature type="region of interest" description="Disordered" evidence="1">
    <location>
        <begin position="285"/>
        <end position="351"/>
    </location>
</feature>
<evidence type="ECO:0008006" key="4">
    <source>
        <dbReference type="Google" id="ProtNLM"/>
    </source>
</evidence>
<feature type="compositionally biased region" description="Low complexity" evidence="1">
    <location>
        <begin position="146"/>
        <end position="161"/>
    </location>
</feature>
<comment type="caution">
    <text evidence="2">The sequence shown here is derived from an EMBL/GenBank/DDBJ whole genome shotgun (WGS) entry which is preliminary data.</text>
</comment>
<dbReference type="AlphaFoldDB" id="A0A2U1PVG0"/>
<feature type="region of interest" description="Disordered" evidence="1">
    <location>
        <begin position="34"/>
        <end position="57"/>
    </location>
</feature>
<sequence length="379" mass="43308">MDPDLGVSEWYTQNKWFEAYQYSIRPVPGSRHWKPTSFPKPLPPVERKMPGRPRKKRIRHPTENVHGVSRRGRVMHCHKCWEAGHNKKTCTNPERPKPANFFGESSNRMDQEQQSNTNTSSAPAETFSEQMPAYSVDPVLPKPGKRSGVGSKKVSNSGSKKGMTKGSTSVPNKSRFAGSTSNNEPYISPEEHALNMDEEAVREQEIADRAEEEEQERIRFMWEAQEIADLTWEIYSQEFPEYYEDYEDNMKKIAEFNASVPPNMVIPQQAPIHFVPRVLPDQVPTQQSQVVIDSSKNKGKEPNHKNKGKRPADIPDAQDDGQKYKGKKRGRKPKAETPSYGRIYYKNRGRSERIANQKKDFVFDKYGTGSTAEKAFSVD</sequence>
<evidence type="ECO:0000256" key="1">
    <source>
        <dbReference type="SAM" id="MobiDB-lite"/>
    </source>
</evidence>
<name>A0A2U1PVG0_ARTAN</name>
<feature type="compositionally biased region" description="Polar residues" evidence="1">
    <location>
        <begin position="165"/>
        <end position="185"/>
    </location>
</feature>
<protein>
    <recommendedName>
        <fullName evidence="4">CCHC-type domain-containing protein</fullName>
    </recommendedName>
</protein>
<reference evidence="2 3" key="1">
    <citation type="journal article" date="2018" name="Mol. Plant">
        <title>The genome of Artemisia annua provides insight into the evolution of Asteraceae family and artemisinin biosynthesis.</title>
        <authorList>
            <person name="Shen Q."/>
            <person name="Zhang L."/>
            <person name="Liao Z."/>
            <person name="Wang S."/>
            <person name="Yan T."/>
            <person name="Shi P."/>
            <person name="Liu M."/>
            <person name="Fu X."/>
            <person name="Pan Q."/>
            <person name="Wang Y."/>
            <person name="Lv Z."/>
            <person name="Lu X."/>
            <person name="Zhang F."/>
            <person name="Jiang W."/>
            <person name="Ma Y."/>
            <person name="Chen M."/>
            <person name="Hao X."/>
            <person name="Li L."/>
            <person name="Tang Y."/>
            <person name="Lv G."/>
            <person name="Zhou Y."/>
            <person name="Sun X."/>
            <person name="Brodelius P.E."/>
            <person name="Rose J.K.C."/>
            <person name="Tang K."/>
        </authorList>
    </citation>
    <scope>NUCLEOTIDE SEQUENCE [LARGE SCALE GENOMIC DNA]</scope>
    <source>
        <strain evidence="3">cv. Huhao1</strain>
        <tissue evidence="2">Leaf</tissue>
    </source>
</reference>
<proteinExistence type="predicted"/>
<feature type="region of interest" description="Disordered" evidence="1">
    <location>
        <begin position="85"/>
        <end position="190"/>
    </location>
</feature>
<evidence type="ECO:0000313" key="3">
    <source>
        <dbReference type="Proteomes" id="UP000245207"/>
    </source>
</evidence>
<gene>
    <name evidence="2" type="ORF">CTI12_AA107650</name>
</gene>
<evidence type="ECO:0000313" key="2">
    <source>
        <dbReference type="EMBL" id="PWA89750.1"/>
    </source>
</evidence>
<dbReference type="OrthoDB" id="998385at2759"/>
<accession>A0A2U1PVG0</accession>